<evidence type="ECO:0000313" key="9">
    <source>
        <dbReference type="EMBL" id="GAB37928.1"/>
    </source>
</evidence>
<proteinExistence type="predicted"/>
<feature type="transmembrane region" description="Helical" evidence="7">
    <location>
        <begin position="55"/>
        <end position="75"/>
    </location>
</feature>
<feature type="transmembrane region" description="Helical" evidence="7">
    <location>
        <begin position="158"/>
        <end position="182"/>
    </location>
</feature>
<dbReference type="InterPro" id="IPR006694">
    <property type="entry name" value="Fatty_acid_hydroxylase"/>
</dbReference>
<organism evidence="9 10">
    <name type="scientific">Gordonia sputi NBRC 100414</name>
    <dbReference type="NCBI Taxonomy" id="1089453"/>
    <lineage>
        <taxon>Bacteria</taxon>
        <taxon>Bacillati</taxon>
        <taxon>Actinomycetota</taxon>
        <taxon>Actinomycetes</taxon>
        <taxon>Mycobacteriales</taxon>
        <taxon>Gordoniaceae</taxon>
        <taxon>Gordonia</taxon>
    </lineage>
</organism>
<dbReference type="GO" id="GO:0016020">
    <property type="term" value="C:membrane"/>
    <property type="evidence" value="ECO:0007669"/>
    <property type="project" value="GOC"/>
</dbReference>
<dbReference type="GO" id="GO:0008610">
    <property type="term" value="P:lipid biosynthetic process"/>
    <property type="evidence" value="ECO:0007669"/>
    <property type="project" value="InterPro"/>
</dbReference>
<evidence type="ECO:0000256" key="2">
    <source>
        <dbReference type="ARBA" id="ARBA00022692"/>
    </source>
</evidence>
<evidence type="ECO:0000256" key="1">
    <source>
        <dbReference type="ARBA" id="ARBA00004127"/>
    </source>
</evidence>
<keyword evidence="6 7" id="KW-0472">Membrane</keyword>
<gene>
    <name evidence="9" type="ORF">GOSPT_022_02750</name>
</gene>
<reference evidence="9 10" key="1">
    <citation type="submission" date="2012-02" db="EMBL/GenBank/DDBJ databases">
        <title>Whole genome shotgun sequence of Gordonia sputi NBRC 100414.</title>
        <authorList>
            <person name="Yoshida I."/>
            <person name="Hosoyama A."/>
            <person name="Tsuchikane K."/>
            <person name="Katsumata H."/>
            <person name="Yamazaki S."/>
            <person name="Fujita N."/>
        </authorList>
    </citation>
    <scope>NUCLEOTIDE SEQUENCE [LARGE SCALE GENOMIC DNA]</scope>
    <source>
        <strain evidence="9 10">NBRC 100414</strain>
    </source>
</reference>
<protein>
    <recommendedName>
        <fullName evidence="8">Fatty acid hydroxylase domain-containing protein</fullName>
    </recommendedName>
</protein>
<evidence type="ECO:0000256" key="4">
    <source>
        <dbReference type="ARBA" id="ARBA00023002"/>
    </source>
</evidence>
<keyword evidence="5" id="KW-0443">Lipid metabolism</keyword>
<dbReference type="Pfam" id="PF04116">
    <property type="entry name" value="FA_hydroxylase"/>
    <property type="match status" value="1"/>
</dbReference>
<keyword evidence="4" id="KW-0560">Oxidoreductase</keyword>
<dbReference type="Proteomes" id="UP000005845">
    <property type="component" value="Unassembled WGS sequence"/>
</dbReference>
<keyword evidence="2 7" id="KW-0812">Transmembrane</keyword>
<dbReference type="InterPro" id="IPR051689">
    <property type="entry name" value="Sterol_desaturase/TMEM195"/>
</dbReference>
<feature type="domain" description="Fatty acid hydroxylase" evidence="8">
    <location>
        <begin position="99"/>
        <end position="236"/>
    </location>
</feature>
<comment type="caution">
    <text evidence="9">The sequence shown here is derived from an EMBL/GenBank/DDBJ whole genome shotgun (WGS) entry which is preliminary data.</text>
</comment>
<comment type="subcellular location">
    <subcellularLocation>
        <location evidence="1">Endomembrane system</location>
        <topology evidence="1">Multi-pass membrane protein</topology>
    </subcellularLocation>
</comment>
<evidence type="ECO:0000313" key="10">
    <source>
        <dbReference type="Proteomes" id="UP000005845"/>
    </source>
</evidence>
<dbReference type="GO" id="GO:0012505">
    <property type="term" value="C:endomembrane system"/>
    <property type="evidence" value="ECO:0007669"/>
    <property type="project" value="UniProtKB-SubCell"/>
</dbReference>
<dbReference type="GO" id="GO:0050479">
    <property type="term" value="F:glyceryl-ether monooxygenase activity"/>
    <property type="evidence" value="ECO:0007669"/>
    <property type="project" value="TreeGrafter"/>
</dbReference>
<dbReference type="eggNOG" id="COG3000">
    <property type="taxonomic scope" value="Bacteria"/>
</dbReference>
<dbReference type="AlphaFoldDB" id="H5TWS0"/>
<feature type="transmembrane region" description="Helical" evidence="7">
    <location>
        <begin position="12"/>
        <end position="34"/>
    </location>
</feature>
<keyword evidence="10" id="KW-1185">Reference proteome</keyword>
<name>H5TWS0_9ACTN</name>
<evidence type="ECO:0000256" key="3">
    <source>
        <dbReference type="ARBA" id="ARBA00022989"/>
    </source>
</evidence>
<evidence type="ECO:0000256" key="7">
    <source>
        <dbReference type="SAM" id="Phobius"/>
    </source>
</evidence>
<feature type="transmembrane region" description="Helical" evidence="7">
    <location>
        <begin position="95"/>
        <end position="113"/>
    </location>
</feature>
<dbReference type="EMBL" id="BAFC01000022">
    <property type="protein sequence ID" value="GAB37928.1"/>
    <property type="molecule type" value="Genomic_DNA"/>
</dbReference>
<evidence type="ECO:0000259" key="8">
    <source>
        <dbReference type="Pfam" id="PF04116"/>
    </source>
</evidence>
<dbReference type="GO" id="GO:0006643">
    <property type="term" value="P:membrane lipid metabolic process"/>
    <property type="evidence" value="ECO:0007669"/>
    <property type="project" value="TreeGrafter"/>
</dbReference>
<accession>H5TWS0</accession>
<evidence type="ECO:0000256" key="5">
    <source>
        <dbReference type="ARBA" id="ARBA00023098"/>
    </source>
</evidence>
<dbReference type="PANTHER" id="PTHR21624:SF1">
    <property type="entry name" value="ALKYLGLYCEROL MONOOXYGENASE"/>
    <property type="match status" value="1"/>
</dbReference>
<keyword evidence="3 7" id="KW-1133">Transmembrane helix</keyword>
<dbReference type="PANTHER" id="PTHR21624">
    <property type="entry name" value="STEROL DESATURASE-RELATED PROTEIN"/>
    <property type="match status" value="1"/>
</dbReference>
<dbReference type="GO" id="GO:0005506">
    <property type="term" value="F:iron ion binding"/>
    <property type="evidence" value="ECO:0007669"/>
    <property type="project" value="InterPro"/>
</dbReference>
<evidence type="ECO:0000256" key="6">
    <source>
        <dbReference type="ARBA" id="ARBA00023136"/>
    </source>
</evidence>
<sequence>MQVTVNRVLHMNATSTLLLAAVPAFILLSIVEYVDHRRDRDATHTFSKRSVRDYVGNWATYLINTAAKALTQYILPFSTIVVASALTPLHLSAKHWWVWVACLVVTDFCYYWAHRGDHRIRLLWAAHSVHHSSNYFNLSTNLRLPWFHPVSYTLRSLAWLPAALLGFPVWMILLLNTAGLLFQIPFHTQRIDKLWAPWEFIFNSPSHHRVHHGSNQPYIDKNYGGVFIIWDRIFGSYAEETEPVRYGLLHDVETQNPIKYNYVETVNMLRDTARAQTWRGRLGYLFGPPGYAEKNKSDDELITA</sequence>